<comment type="caution">
    <text evidence="1">The sequence shown here is derived from an EMBL/GenBank/DDBJ whole genome shotgun (WGS) entry which is preliminary data.</text>
</comment>
<accession>A0A8J3WF73</accession>
<dbReference type="EMBL" id="BOOI01000038">
    <property type="protein sequence ID" value="GIH85651.1"/>
    <property type="molecule type" value="Genomic_DNA"/>
</dbReference>
<evidence type="ECO:0000313" key="2">
    <source>
        <dbReference type="Proteomes" id="UP000655044"/>
    </source>
</evidence>
<dbReference type="Proteomes" id="UP000655044">
    <property type="component" value="Unassembled WGS sequence"/>
</dbReference>
<gene>
    <name evidence="1" type="ORF">Pro02_40590</name>
</gene>
<name>A0A8J3WF73_PLARO</name>
<dbReference type="RefSeq" id="WP_229803336.1">
    <property type="nucleotide sequence ID" value="NZ_BMQP01000020.1"/>
</dbReference>
<dbReference type="AlphaFoldDB" id="A0A8J3WF73"/>
<sequence length="78" mass="8684">MLLPLQNAGWERMLRRYAGSWSIWRSDTGRWYATRTTGPLSQAELDAGLVMTAYADDAEALEAILQEQERIDGPAAAV</sequence>
<organism evidence="1 2">
    <name type="scientific">Planobispora rosea</name>
    <dbReference type="NCBI Taxonomy" id="35762"/>
    <lineage>
        <taxon>Bacteria</taxon>
        <taxon>Bacillati</taxon>
        <taxon>Actinomycetota</taxon>
        <taxon>Actinomycetes</taxon>
        <taxon>Streptosporangiales</taxon>
        <taxon>Streptosporangiaceae</taxon>
        <taxon>Planobispora</taxon>
    </lineage>
</organism>
<proteinExistence type="predicted"/>
<reference evidence="1" key="1">
    <citation type="submission" date="2021-01" db="EMBL/GenBank/DDBJ databases">
        <title>Whole genome shotgun sequence of Planobispora rosea NBRC 15558.</title>
        <authorList>
            <person name="Komaki H."/>
            <person name="Tamura T."/>
        </authorList>
    </citation>
    <scope>NUCLEOTIDE SEQUENCE</scope>
    <source>
        <strain evidence="1">NBRC 15558</strain>
    </source>
</reference>
<keyword evidence="2" id="KW-1185">Reference proteome</keyword>
<evidence type="ECO:0000313" key="1">
    <source>
        <dbReference type="EMBL" id="GIH85651.1"/>
    </source>
</evidence>
<protein>
    <submittedName>
        <fullName evidence="1">Uncharacterized protein</fullName>
    </submittedName>
</protein>